<evidence type="ECO:0000313" key="2">
    <source>
        <dbReference type="EMBL" id="UUY02423.1"/>
    </source>
</evidence>
<feature type="transmembrane region" description="Helical" evidence="1">
    <location>
        <begin position="129"/>
        <end position="152"/>
    </location>
</feature>
<accession>A0ABY5PCU2</accession>
<evidence type="ECO:0000313" key="3">
    <source>
        <dbReference type="Proteomes" id="UP001058860"/>
    </source>
</evidence>
<keyword evidence="1" id="KW-0812">Transmembrane</keyword>
<gene>
    <name evidence="2" type="ORF">LRS13_17175</name>
</gene>
<feature type="transmembrane region" description="Helical" evidence="1">
    <location>
        <begin position="66"/>
        <end position="85"/>
    </location>
</feature>
<sequence length="216" mass="21137">MVLVRHADKHPLAVVLLAAAGLGVALGLGAQHVGDLRPGLGWVGALGAPWLVTAFVAGALAPQARVAAIAGATALAVGTAAYYLAMVGMAGPGALGYAVVVGASWGMVALGIGAAFGAAGCLWRRRDDITGAVAAALPAGALMGEAVLLATIWDTRPALLIVGAQFGAGMTLPLLLVNRPALRVIAVGAAVAAALVFGTGEAVVRDTLRGVGWAGA</sequence>
<dbReference type="Pfam" id="PF20128">
    <property type="entry name" value="DUF6518"/>
    <property type="match status" value="1"/>
</dbReference>
<name>A0ABY5PCU2_9ACTN</name>
<keyword evidence="1" id="KW-0472">Membrane</keyword>
<keyword evidence="1" id="KW-1133">Transmembrane helix</keyword>
<feature type="transmembrane region" description="Helical" evidence="1">
    <location>
        <begin position="158"/>
        <end position="177"/>
    </location>
</feature>
<keyword evidence="3" id="KW-1185">Reference proteome</keyword>
<organism evidence="2 3">
    <name type="scientific">Svornostia abyssi</name>
    <dbReference type="NCBI Taxonomy" id="2898438"/>
    <lineage>
        <taxon>Bacteria</taxon>
        <taxon>Bacillati</taxon>
        <taxon>Actinomycetota</taxon>
        <taxon>Thermoleophilia</taxon>
        <taxon>Solirubrobacterales</taxon>
        <taxon>Baekduiaceae</taxon>
        <taxon>Svornostia</taxon>
    </lineage>
</organism>
<reference evidence="3" key="1">
    <citation type="submission" date="2021-11" db="EMBL/GenBank/DDBJ databases">
        <title>Cultivation dependent microbiological survey of springs from the worlds oldest radium mine currently devoted to the extraction of radon-saturated water.</title>
        <authorList>
            <person name="Kapinusova G."/>
            <person name="Smrhova T."/>
            <person name="Strejcek M."/>
            <person name="Suman J."/>
            <person name="Jani K."/>
            <person name="Pajer P."/>
            <person name="Uhlik O."/>
        </authorList>
    </citation>
    <scope>NUCLEOTIDE SEQUENCE [LARGE SCALE GENOMIC DNA]</scope>
    <source>
        <strain evidence="3">J379</strain>
    </source>
</reference>
<dbReference type="EMBL" id="CP088295">
    <property type="protein sequence ID" value="UUY02423.1"/>
    <property type="molecule type" value="Genomic_DNA"/>
</dbReference>
<proteinExistence type="predicted"/>
<protein>
    <submittedName>
        <fullName evidence="2">DUF6518 family protein</fullName>
    </submittedName>
</protein>
<feature type="transmembrane region" description="Helical" evidence="1">
    <location>
        <begin position="184"/>
        <end position="204"/>
    </location>
</feature>
<dbReference type="InterPro" id="IPR045393">
    <property type="entry name" value="DUF6518"/>
</dbReference>
<feature type="transmembrane region" description="Helical" evidence="1">
    <location>
        <begin position="39"/>
        <end position="59"/>
    </location>
</feature>
<dbReference type="RefSeq" id="WP_353862951.1">
    <property type="nucleotide sequence ID" value="NZ_CP088295.1"/>
</dbReference>
<evidence type="ECO:0000256" key="1">
    <source>
        <dbReference type="SAM" id="Phobius"/>
    </source>
</evidence>
<dbReference type="Proteomes" id="UP001058860">
    <property type="component" value="Chromosome"/>
</dbReference>
<feature type="transmembrane region" description="Helical" evidence="1">
    <location>
        <begin position="97"/>
        <end position="122"/>
    </location>
</feature>